<accession>F4RAR7</accession>
<reference evidence="2" key="1">
    <citation type="journal article" date="2011" name="Proc. Natl. Acad. Sci. U.S.A.">
        <title>Obligate biotrophy features unraveled by the genomic analysis of rust fungi.</title>
        <authorList>
            <person name="Duplessis S."/>
            <person name="Cuomo C.A."/>
            <person name="Lin Y.-C."/>
            <person name="Aerts A."/>
            <person name="Tisserant E."/>
            <person name="Veneault-Fourrey C."/>
            <person name="Joly D.L."/>
            <person name="Hacquard S."/>
            <person name="Amselem J."/>
            <person name="Cantarel B.L."/>
            <person name="Chiu R."/>
            <person name="Coutinho P.M."/>
            <person name="Feau N."/>
            <person name="Field M."/>
            <person name="Frey P."/>
            <person name="Gelhaye E."/>
            <person name="Goldberg J."/>
            <person name="Grabherr M.G."/>
            <person name="Kodira C.D."/>
            <person name="Kohler A."/>
            <person name="Kuees U."/>
            <person name="Lindquist E.A."/>
            <person name="Lucas S.M."/>
            <person name="Mago R."/>
            <person name="Mauceli E."/>
            <person name="Morin E."/>
            <person name="Murat C."/>
            <person name="Pangilinan J.L."/>
            <person name="Park R."/>
            <person name="Pearson M."/>
            <person name="Quesneville H."/>
            <person name="Rouhier N."/>
            <person name="Sakthikumar S."/>
            <person name="Salamov A.A."/>
            <person name="Schmutz J."/>
            <person name="Selles B."/>
            <person name="Shapiro H."/>
            <person name="Tanguay P."/>
            <person name="Tuskan G.A."/>
            <person name="Henrissat B."/>
            <person name="Van de Peer Y."/>
            <person name="Rouze P."/>
            <person name="Ellis J.G."/>
            <person name="Dodds P.N."/>
            <person name="Schein J.E."/>
            <person name="Zhong S."/>
            <person name="Hamelin R.C."/>
            <person name="Grigoriev I.V."/>
            <person name="Szabo L.J."/>
            <person name="Martin F."/>
        </authorList>
    </citation>
    <scope>NUCLEOTIDE SEQUENCE [LARGE SCALE GENOMIC DNA]</scope>
    <source>
        <strain evidence="2">98AG31 / pathotype 3-4-7</strain>
    </source>
</reference>
<dbReference type="RefSeq" id="XP_007406202.1">
    <property type="nucleotide sequence ID" value="XM_007406140.1"/>
</dbReference>
<dbReference type="KEGG" id="mlr:MELLADRAFT_103165"/>
<organism evidence="2">
    <name type="scientific">Melampsora larici-populina (strain 98AG31 / pathotype 3-4-7)</name>
    <name type="common">Poplar leaf rust fungus</name>
    <dbReference type="NCBI Taxonomy" id="747676"/>
    <lineage>
        <taxon>Eukaryota</taxon>
        <taxon>Fungi</taxon>
        <taxon>Dikarya</taxon>
        <taxon>Basidiomycota</taxon>
        <taxon>Pucciniomycotina</taxon>
        <taxon>Pucciniomycetes</taxon>
        <taxon>Pucciniales</taxon>
        <taxon>Melampsoraceae</taxon>
        <taxon>Melampsora</taxon>
    </lineage>
</organism>
<protein>
    <submittedName>
        <fullName evidence="1">Uncharacterized protein</fullName>
    </submittedName>
</protein>
<name>F4RAR7_MELLP</name>
<dbReference type="GeneID" id="18921889"/>
<dbReference type="HOGENOM" id="CLU_1627446_0_0_1"/>
<evidence type="ECO:0000313" key="1">
    <source>
        <dbReference type="EMBL" id="EGG10733.1"/>
    </source>
</evidence>
<dbReference type="Proteomes" id="UP000001072">
    <property type="component" value="Unassembled WGS sequence"/>
</dbReference>
<dbReference type="InParanoid" id="F4RAR7"/>
<keyword evidence="2" id="KW-1185">Reference proteome</keyword>
<proteinExistence type="predicted"/>
<dbReference type="VEuPathDB" id="FungiDB:MELLADRAFT_103165"/>
<evidence type="ECO:0000313" key="2">
    <source>
        <dbReference type="Proteomes" id="UP000001072"/>
    </source>
</evidence>
<gene>
    <name evidence="1" type="ORF">MELLADRAFT_103165</name>
</gene>
<sequence length="163" mass="18167">MLLGYLIYLHSMQCTILTQTVDTLAILKDEIDSVADEIGGVLRGVPWPTCSIVSSGEFLISLQAAKLKLHDAKGVIEEQKQSNLRLGSQLEKKYQALARQALNFNANTQRNNQVDCPLSDKVKSMPSDDTFWDFGSVTHPNEPWVIDPKVQLGTTLQAKLPKW</sequence>
<dbReference type="AlphaFoldDB" id="F4RAR7"/>
<dbReference type="EMBL" id="GL883094">
    <property type="protein sequence ID" value="EGG10733.1"/>
    <property type="molecule type" value="Genomic_DNA"/>
</dbReference>